<evidence type="ECO:0000313" key="3">
    <source>
        <dbReference type="Proteomes" id="UP000637423"/>
    </source>
</evidence>
<dbReference type="PANTHER" id="PTHR45033:SF2">
    <property type="entry name" value="ZINC-TYPE ALCOHOL DEHYDROGENASE-LIKE PROTEIN C1773.06C"/>
    <property type="match status" value="1"/>
</dbReference>
<keyword evidence="3" id="KW-1185">Reference proteome</keyword>
<proteinExistence type="predicted"/>
<dbReference type="InterPro" id="IPR013154">
    <property type="entry name" value="ADH-like_N"/>
</dbReference>
<gene>
    <name evidence="2" type="ORF">GCM10011396_55070</name>
</gene>
<dbReference type="InterPro" id="IPR036291">
    <property type="entry name" value="NAD(P)-bd_dom_sf"/>
</dbReference>
<evidence type="ECO:0000313" key="2">
    <source>
        <dbReference type="EMBL" id="GGD00488.1"/>
    </source>
</evidence>
<dbReference type="InterPro" id="IPR020843">
    <property type="entry name" value="ER"/>
</dbReference>
<organism evidence="2 3">
    <name type="scientific">Undibacterium terreum</name>
    <dbReference type="NCBI Taxonomy" id="1224302"/>
    <lineage>
        <taxon>Bacteria</taxon>
        <taxon>Pseudomonadati</taxon>
        <taxon>Pseudomonadota</taxon>
        <taxon>Betaproteobacteria</taxon>
        <taxon>Burkholderiales</taxon>
        <taxon>Oxalobacteraceae</taxon>
        <taxon>Undibacterium</taxon>
    </lineage>
</organism>
<dbReference type="SUPFAM" id="SSF50129">
    <property type="entry name" value="GroES-like"/>
    <property type="match status" value="1"/>
</dbReference>
<dbReference type="RefSeq" id="WP_188569390.1">
    <property type="nucleotide sequence ID" value="NZ_BMED01000009.1"/>
</dbReference>
<dbReference type="CDD" id="cd08276">
    <property type="entry name" value="MDR7"/>
    <property type="match status" value="1"/>
</dbReference>
<dbReference type="SUPFAM" id="SSF51735">
    <property type="entry name" value="NAD(P)-binding Rossmann-fold domains"/>
    <property type="match status" value="1"/>
</dbReference>
<reference evidence="2" key="2">
    <citation type="submission" date="2020-09" db="EMBL/GenBank/DDBJ databases">
        <authorList>
            <person name="Sun Q."/>
            <person name="Zhou Y."/>
        </authorList>
    </citation>
    <scope>NUCLEOTIDE SEQUENCE</scope>
    <source>
        <strain evidence="2">CGMCC 1.10998</strain>
    </source>
</reference>
<dbReference type="GO" id="GO:0016491">
    <property type="term" value="F:oxidoreductase activity"/>
    <property type="evidence" value="ECO:0007669"/>
    <property type="project" value="InterPro"/>
</dbReference>
<dbReference type="PANTHER" id="PTHR45033">
    <property type="match status" value="1"/>
</dbReference>
<accession>A0A916V0T8</accession>
<protein>
    <submittedName>
        <fullName evidence="2">Alcohol dehydrogenase</fullName>
    </submittedName>
</protein>
<dbReference type="InterPro" id="IPR011032">
    <property type="entry name" value="GroES-like_sf"/>
</dbReference>
<name>A0A916V0T8_9BURK</name>
<dbReference type="Pfam" id="PF08240">
    <property type="entry name" value="ADH_N"/>
    <property type="match status" value="1"/>
</dbReference>
<sequence length="339" mass="35856">MKAVQLRQPGGLDNLEVTDLPVPGMPGPGEVFVRLRASSLNYHDYLVVTGKMPARDGLIPMTDGAGEVLAVGDGVEEFQVGDKVMSVFFPDWIDGAPRNVPLSQAFEHVPGDGVDGCARQLMVAPATAFTHAPRGYSDAESASLVCAGLAAWRALVVEGRLKAGDIVLVQGTGGVSLFALQIAKAMGATVVATSSSVEKLEQLKVLGADYLINYRSEPNWGAAAHALTGGRGVDHVVEIGGTGTLEQSVAASRVGGHIAMVGQLSGQKGLLPTLEMMGKQLRISWMMVGSRAMQIDMVRAIEVSDIRPILDRTFPLHELANAFRHQESGAHFGKIVIDI</sequence>
<dbReference type="Gene3D" id="3.40.50.720">
    <property type="entry name" value="NAD(P)-binding Rossmann-like Domain"/>
    <property type="match status" value="1"/>
</dbReference>
<dbReference type="Gene3D" id="3.90.180.10">
    <property type="entry name" value="Medium-chain alcohol dehydrogenases, catalytic domain"/>
    <property type="match status" value="1"/>
</dbReference>
<feature type="domain" description="Enoyl reductase (ER)" evidence="1">
    <location>
        <begin position="10"/>
        <end position="337"/>
    </location>
</feature>
<dbReference type="InterPro" id="IPR013149">
    <property type="entry name" value="ADH-like_C"/>
</dbReference>
<comment type="caution">
    <text evidence="2">The sequence shown here is derived from an EMBL/GenBank/DDBJ whole genome shotgun (WGS) entry which is preliminary data.</text>
</comment>
<dbReference type="Proteomes" id="UP000637423">
    <property type="component" value="Unassembled WGS sequence"/>
</dbReference>
<dbReference type="Pfam" id="PF00107">
    <property type="entry name" value="ADH_zinc_N"/>
    <property type="match status" value="1"/>
</dbReference>
<dbReference type="AlphaFoldDB" id="A0A916V0T8"/>
<dbReference type="EMBL" id="BMED01000009">
    <property type="protein sequence ID" value="GGD00488.1"/>
    <property type="molecule type" value="Genomic_DNA"/>
</dbReference>
<dbReference type="SMART" id="SM00829">
    <property type="entry name" value="PKS_ER"/>
    <property type="match status" value="1"/>
</dbReference>
<reference evidence="2" key="1">
    <citation type="journal article" date="2014" name="Int. J. Syst. Evol. Microbiol.">
        <title>Complete genome sequence of Corynebacterium casei LMG S-19264T (=DSM 44701T), isolated from a smear-ripened cheese.</title>
        <authorList>
            <consortium name="US DOE Joint Genome Institute (JGI-PGF)"/>
            <person name="Walter F."/>
            <person name="Albersmeier A."/>
            <person name="Kalinowski J."/>
            <person name="Ruckert C."/>
        </authorList>
    </citation>
    <scope>NUCLEOTIDE SEQUENCE</scope>
    <source>
        <strain evidence="2">CGMCC 1.10998</strain>
    </source>
</reference>
<evidence type="ECO:0000259" key="1">
    <source>
        <dbReference type="SMART" id="SM00829"/>
    </source>
</evidence>
<dbReference type="InterPro" id="IPR052711">
    <property type="entry name" value="Zinc_ADH-like"/>
</dbReference>